<gene>
    <name evidence="5" type="ORF">DV515_00017527</name>
</gene>
<dbReference type="Proteomes" id="UP000276834">
    <property type="component" value="Unassembled WGS sequence"/>
</dbReference>
<dbReference type="PANTHER" id="PTHR12080:SF55">
    <property type="entry name" value="LYMPHOCYTE FUNCTION-ASSOCIATED ANTIGEN 3"/>
    <property type="match status" value="1"/>
</dbReference>
<name>A0A3L8QAZ2_CHLGU</name>
<keyword evidence="4" id="KW-0325">Glycoprotein</keyword>
<dbReference type="GO" id="GO:0016020">
    <property type="term" value="C:membrane"/>
    <property type="evidence" value="ECO:0007669"/>
    <property type="project" value="UniProtKB-SubCell"/>
</dbReference>
<sequence>MEEPLKKKFLLKISGGNYTEFEPERMRFHKEDFSLEILNTSRDDRRLYEYSVSKGSEEEVWQIQLEVFELEANPSLLLESPGFLLDIPSLPLEFHAVFLDAVVFFFFPGCSHHFGSSSFPRRWKTPISVPKSCNSRLSPEPVADPIIRILRRESSNGSCSLVLRCSSERGDEVSYSWAGRDDGTGGICAGGGSVLNLSYALRSAAFGCVCTASNP</sequence>
<keyword evidence="2" id="KW-0732">Signal</keyword>
<keyword evidence="3" id="KW-0472">Membrane</keyword>
<evidence type="ECO:0000256" key="3">
    <source>
        <dbReference type="ARBA" id="ARBA00023136"/>
    </source>
</evidence>
<comment type="subcellular location">
    <subcellularLocation>
        <location evidence="1">Membrane</location>
    </subcellularLocation>
</comment>
<keyword evidence="6" id="KW-1185">Reference proteome</keyword>
<organism evidence="5 6">
    <name type="scientific">Chloebia gouldiae</name>
    <name type="common">Gouldian finch</name>
    <name type="synonym">Erythrura gouldiae</name>
    <dbReference type="NCBI Taxonomy" id="44316"/>
    <lineage>
        <taxon>Eukaryota</taxon>
        <taxon>Metazoa</taxon>
        <taxon>Chordata</taxon>
        <taxon>Craniata</taxon>
        <taxon>Vertebrata</taxon>
        <taxon>Euteleostomi</taxon>
        <taxon>Archelosauria</taxon>
        <taxon>Archosauria</taxon>
        <taxon>Dinosauria</taxon>
        <taxon>Saurischia</taxon>
        <taxon>Theropoda</taxon>
        <taxon>Coelurosauria</taxon>
        <taxon>Aves</taxon>
        <taxon>Neognathae</taxon>
        <taxon>Neoaves</taxon>
        <taxon>Telluraves</taxon>
        <taxon>Australaves</taxon>
        <taxon>Passeriformes</taxon>
        <taxon>Passeroidea</taxon>
        <taxon>Passeridae</taxon>
        <taxon>Chloebia</taxon>
    </lineage>
</organism>
<feature type="non-terminal residue" evidence="5">
    <location>
        <position position="215"/>
    </location>
</feature>
<dbReference type="InterPro" id="IPR015631">
    <property type="entry name" value="CD2/SLAM_rcpt"/>
</dbReference>
<evidence type="ECO:0000256" key="2">
    <source>
        <dbReference type="ARBA" id="ARBA00022729"/>
    </source>
</evidence>
<evidence type="ECO:0000313" key="5">
    <source>
        <dbReference type="EMBL" id="RLV64408.1"/>
    </source>
</evidence>
<dbReference type="AlphaFoldDB" id="A0A3L8QAZ2"/>
<reference evidence="5 6" key="1">
    <citation type="journal article" date="2018" name="Proc. R. Soc. B">
        <title>A non-coding region near Follistatin controls head colour polymorphism in the Gouldian finch.</title>
        <authorList>
            <person name="Toomey M.B."/>
            <person name="Marques C.I."/>
            <person name="Andrade P."/>
            <person name="Araujo P.M."/>
            <person name="Sabatino S."/>
            <person name="Gazda M.A."/>
            <person name="Afonso S."/>
            <person name="Lopes R.J."/>
            <person name="Corbo J.C."/>
            <person name="Carneiro M."/>
        </authorList>
    </citation>
    <scope>NUCLEOTIDE SEQUENCE [LARGE SCALE GENOMIC DNA]</scope>
    <source>
        <strain evidence="5">Red01</strain>
        <tissue evidence="5">Muscle</tissue>
    </source>
</reference>
<comment type="caution">
    <text evidence="5">The sequence shown here is derived from an EMBL/GenBank/DDBJ whole genome shotgun (WGS) entry which is preliminary data.</text>
</comment>
<dbReference type="InterPro" id="IPR013783">
    <property type="entry name" value="Ig-like_fold"/>
</dbReference>
<evidence type="ECO:0000313" key="6">
    <source>
        <dbReference type="Proteomes" id="UP000276834"/>
    </source>
</evidence>
<dbReference type="OrthoDB" id="8963224at2759"/>
<evidence type="ECO:0008006" key="7">
    <source>
        <dbReference type="Google" id="ProtNLM"/>
    </source>
</evidence>
<evidence type="ECO:0000256" key="4">
    <source>
        <dbReference type="ARBA" id="ARBA00023180"/>
    </source>
</evidence>
<dbReference type="PANTHER" id="PTHR12080">
    <property type="entry name" value="SIGNALING LYMPHOCYTIC ACTIVATION MOLECULE"/>
    <property type="match status" value="1"/>
</dbReference>
<dbReference type="EMBL" id="QUSF01001232">
    <property type="protein sequence ID" value="RLV64408.1"/>
    <property type="molecule type" value="Genomic_DNA"/>
</dbReference>
<accession>A0A3L8QAZ2</accession>
<proteinExistence type="predicted"/>
<dbReference type="Gene3D" id="2.60.40.10">
    <property type="entry name" value="Immunoglobulins"/>
    <property type="match status" value="2"/>
</dbReference>
<protein>
    <recommendedName>
        <fullName evidence="7">Ig-like domain-containing protein</fullName>
    </recommendedName>
</protein>
<evidence type="ECO:0000256" key="1">
    <source>
        <dbReference type="ARBA" id="ARBA00004370"/>
    </source>
</evidence>